<protein>
    <submittedName>
        <fullName evidence="2">DUF4830 domain-containing protein</fullName>
    </submittedName>
</protein>
<dbReference type="AlphaFoldDB" id="A0A9D1SN21"/>
<dbReference type="InterPro" id="IPR032257">
    <property type="entry name" value="DUF4830"/>
</dbReference>
<dbReference type="Proteomes" id="UP000824125">
    <property type="component" value="Unassembled WGS sequence"/>
</dbReference>
<proteinExistence type="predicted"/>
<dbReference type="EMBL" id="DVNM01000009">
    <property type="protein sequence ID" value="HIU68674.1"/>
    <property type="molecule type" value="Genomic_DNA"/>
</dbReference>
<gene>
    <name evidence="2" type="ORF">IAD23_01790</name>
</gene>
<name>A0A9D1SN21_9FIRM</name>
<evidence type="ECO:0000313" key="3">
    <source>
        <dbReference type="Proteomes" id="UP000824125"/>
    </source>
</evidence>
<organism evidence="2 3">
    <name type="scientific">Candidatus Scybalenecus merdavium</name>
    <dbReference type="NCBI Taxonomy" id="2840939"/>
    <lineage>
        <taxon>Bacteria</taxon>
        <taxon>Bacillati</taxon>
        <taxon>Bacillota</taxon>
        <taxon>Clostridia</taxon>
        <taxon>Eubacteriales</taxon>
        <taxon>Oscillospiraceae</taxon>
        <taxon>Oscillospiraceae incertae sedis</taxon>
        <taxon>Candidatus Scybalenecus</taxon>
    </lineage>
</organism>
<evidence type="ECO:0000313" key="2">
    <source>
        <dbReference type="EMBL" id="HIU68674.1"/>
    </source>
</evidence>
<comment type="caution">
    <text evidence="2">The sequence shown here is derived from an EMBL/GenBank/DDBJ whole genome shotgun (WGS) entry which is preliminary data.</text>
</comment>
<sequence>MRVMTFKAKPKMIFGIILCVVGIVVIVLTFLGNHQAAPASASDKISGQTERDRAAFLTGCGWEFDENYTEKEIVIPTEFNDVYTQYNAIQTAQNFDLEPYKGKTATLYTYRITNYKGHENDDYIYADILVSGGYIIGGDICSTDAENGFMHGFYDAKTG</sequence>
<reference evidence="2" key="1">
    <citation type="submission" date="2020-10" db="EMBL/GenBank/DDBJ databases">
        <authorList>
            <person name="Gilroy R."/>
        </authorList>
    </citation>
    <scope>NUCLEOTIDE SEQUENCE</scope>
    <source>
        <strain evidence="2">CHK176-6737</strain>
    </source>
</reference>
<feature type="domain" description="DUF4830" evidence="1">
    <location>
        <begin position="56"/>
        <end position="140"/>
    </location>
</feature>
<evidence type="ECO:0000259" key="1">
    <source>
        <dbReference type="Pfam" id="PF16112"/>
    </source>
</evidence>
<accession>A0A9D1SN21</accession>
<reference evidence="2" key="2">
    <citation type="journal article" date="2021" name="PeerJ">
        <title>Extensive microbial diversity within the chicken gut microbiome revealed by metagenomics and culture.</title>
        <authorList>
            <person name="Gilroy R."/>
            <person name="Ravi A."/>
            <person name="Getino M."/>
            <person name="Pursley I."/>
            <person name="Horton D.L."/>
            <person name="Alikhan N.F."/>
            <person name="Baker D."/>
            <person name="Gharbi K."/>
            <person name="Hall N."/>
            <person name="Watson M."/>
            <person name="Adriaenssens E.M."/>
            <person name="Foster-Nyarko E."/>
            <person name="Jarju S."/>
            <person name="Secka A."/>
            <person name="Antonio M."/>
            <person name="Oren A."/>
            <person name="Chaudhuri R.R."/>
            <person name="La Ragione R."/>
            <person name="Hildebrand F."/>
            <person name="Pallen M.J."/>
        </authorList>
    </citation>
    <scope>NUCLEOTIDE SEQUENCE</scope>
    <source>
        <strain evidence="2">CHK176-6737</strain>
    </source>
</reference>
<dbReference type="Pfam" id="PF16112">
    <property type="entry name" value="DUF4830"/>
    <property type="match status" value="1"/>
</dbReference>